<dbReference type="AlphaFoldDB" id="A0AAE9ZAE9"/>
<sequence length="107" mass="12483">MNNEYKIPSLDENSEVNIYRNKTPKQIKSRERNILFGCFMGMLLAILYGGYCWYIGEVPSRQGTIYLKDSPTDFYFHITCIIGVPTIAFLYGAYKYYLAITMFCNEK</sequence>
<name>A0AAE9ZAE9_9GAMM</name>
<feature type="transmembrane region" description="Helical" evidence="1">
    <location>
        <begin position="34"/>
        <end position="54"/>
    </location>
</feature>
<evidence type="ECO:0000256" key="1">
    <source>
        <dbReference type="SAM" id="Phobius"/>
    </source>
</evidence>
<dbReference type="EMBL" id="CP059734">
    <property type="protein sequence ID" value="WDE08839.1"/>
    <property type="molecule type" value="Genomic_DNA"/>
</dbReference>
<dbReference type="Proteomes" id="UP000032352">
    <property type="component" value="Chromosome pTvir"/>
</dbReference>
<keyword evidence="3" id="KW-1185">Reference proteome</keyword>
<dbReference type="RefSeq" id="WP_044841008.1">
    <property type="nucleotide sequence ID" value="NZ_CP059734.1"/>
</dbReference>
<protein>
    <submittedName>
        <fullName evidence="2">Uncharacterized protein</fullName>
    </submittedName>
</protein>
<feature type="transmembrane region" description="Helical" evidence="1">
    <location>
        <begin position="74"/>
        <end position="94"/>
    </location>
</feature>
<evidence type="ECO:0000313" key="2">
    <source>
        <dbReference type="EMBL" id="WDE08839.1"/>
    </source>
</evidence>
<reference evidence="2 3" key="1">
    <citation type="journal article" date="2015" name="Genome Announc.">
        <title>Draft Genome Sequences of Marine Isolates of Thalassomonas viridans and Thalassomonas actiniarum.</title>
        <authorList>
            <person name="Olonade I."/>
            <person name="van Zyl L.J."/>
            <person name="Trindade M."/>
        </authorList>
    </citation>
    <scope>NUCLEOTIDE SEQUENCE [LARGE SCALE GENOMIC DNA]</scope>
    <source>
        <strain evidence="2 3">XOM25</strain>
    </source>
</reference>
<dbReference type="KEGG" id="tvd:SG34_033645"/>
<organism evidence="2 3">
    <name type="scientific">Thalassomonas viridans</name>
    <dbReference type="NCBI Taxonomy" id="137584"/>
    <lineage>
        <taxon>Bacteria</taxon>
        <taxon>Pseudomonadati</taxon>
        <taxon>Pseudomonadota</taxon>
        <taxon>Gammaproteobacteria</taxon>
        <taxon>Alteromonadales</taxon>
        <taxon>Colwelliaceae</taxon>
        <taxon>Thalassomonas</taxon>
    </lineage>
</organism>
<proteinExistence type="predicted"/>
<keyword evidence="1" id="KW-0812">Transmembrane</keyword>
<evidence type="ECO:0000313" key="3">
    <source>
        <dbReference type="Proteomes" id="UP000032352"/>
    </source>
</evidence>
<reference evidence="2 3" key="2">
    <citation type="journal article" date="2022" name="Mar. Drugs">
        <title>Bioassay-Guided Fractionation Leads to the Detection of Cholic Acid Generated by the Rare Thalassomonas sp.</title>
        <authorList>
            <person name="Pheiffer F."/>
            <person name="Schneider Y.K."/>
            <person name="Hansen E.H."/>
            <person name="Andersen J.H."/>
            <person name="Isaksson J."/>
            <person name="Busche T."/>
            <person name="R C."/>
            <person name="Kalinowski J."/>
            <person name="Zyl L.V."/>
            <person name="Trindade M."/>
        </authorList>
    </citation>
    <scope>NUCLEOTIDE SEQUENCE [LARGE SCALE GENOMIC DNA]</scope>
    <source>
        <strain evidence="2 3">XOM25</strain>
    </source>
</reference>
<gene>
    <name evidence="2" type="ORF">SG34_033645</name>
</gene>
<accession>A0AAE9ZAE9</accession>
<keyword evidence="1" id="KW-1133">Transmembrane helix</keyword>
<keyword evidence="1" id="KW-0472">Membrane</keyword>